<feature type="domain" description="Amidohydrolase-related" evidence="1">
    <location>
        <begin position="28"/>
        <end position="287"/>
    </location>
</feature>
<sequence>MLMPIASVCLPPPAHYEAPRFPVPAWSCDSHCHVTPHDYENTVPDAGYSPAPATPAALRQLRASIGFGRSVVIQASVYGLDNRAVEQALRGEPDVLRGVVVADRRVSDAQIDQWHALGVRGMRFIMSGQLGGTVGIEDLVQLASRLSERGWHAEVALRSEQWTELMPVLRSLGCPLVIDHLGGLPPEMAGEAEQAIFSLLSAGRAWIKLIGYRLSPDLMEPRLIHRAQRLYAAAPERMVWGTDWPHVGLIEASDAGRLLNAFAGWFEHDAGVLNQLLSLNPEVLFDFPRRANVTLG</sequence>
<dbReference type="PANTHER" id="PTHR35563">
    <property type="entry name" value="BARREL METAL-DEPENDENT HYDROLASE, PUTATIVE (AFU_ORTHOLOGUE AFUA_1G16240)-RELATED"/>
    <property type="match status" value="1"/>
</dbReference>
<dbReference type="AlphaFoldDB" id="A0A4Y9M885"/>
<evidence type="ECO:0000313" key="3">
    <source>
        <dbReference type="Proteomes" id="UP000297966"/>
    </source>
</evidence>
<evidence type="ECO:0000259" key="1">
    <source>
        <dbReference type="Pfam" id="PF04909"/>
    </source>
</evidence>
<keyword evidence="3" id="KW-1185">Reference proteome</keyword>
<organism evidence="2 3">
    <name type="scientific">Bradyrhizobium niftali</name>
    <dbReference type="NCBI Taxonomy" id="2560055"/>
    <lineage>
        <taxon>Bacteria</taxon>
        <taxon>Pseudomonadati</taxon>
        <taxon>Pseudomonadota</taxon>
        <taxon>Alphaproteobacteria</taxon>
        <taxon>Hyphomicrobiales</taxon>
        <taxon>Nitrobacteraceae</taxon>
        <taxon>Bradyrhizobium</taxon>
    </lineage>
</organism>
<dbReference type="Gene3D" id="3.20.20.140">
    <property type="entry name" value="Metal-dependent hydrolases"/>
    <property type="match status" value="1"/>
</dbReference>
<reference evidence="2 3" key="1">
    <citation type="submission" date="2019-03" db="EMBL/GenBank/DDBJ databases">
        <title>Bradyrhizobium diversity isolated from nodules of Chamaecrista fasciculata.</title>
        <authorList>
            <person name="Klepa M.S."/>
            <person name="Urquiaga M.O."/>
            <person name="Hungria M."/>
            <person name="Delamuta J.R."/>
        </authorList>
    </citation>
    <scope>NUCLEOTIDE SEQUENCE [LARGE SCALE GENOMIC DNA]</scope>
    <source>
        <strain evidence="2 3">CNPSo 3448</strain>
    </source>
</reference>
<dbReference type="Proteomes" id="UP000297966">
    <property type="component" value="Unassembled WGS sequence"/>
</dbReference>
<dbReference type="EMBL" id="SPQT01000001">
    <property type="protein sequence ID" value="TFV51241.1"/>
    <property type="molecule type" value="Genomic_DNA"/>
</dbReference>
<dbReference type="GO" id="GO:0016787">
    <property type="term" value="F:hydrolase activity"/>
    <property type="evidence" value="ECO:0007669"/>
    <property type="project" value="InterPro"/>
</dbReference>
<dbReference type="InterPro" id="IPR052358">
    <property type="entry name" value="Aro_Compnd_Degr_Hydrolases"/>
</dbReference>
<dbReference type="PANTHER" id="PTHR35563:SF2">
    <property type="entry name" value="BARREL METAL-DEPENDENT HYDROLASE, PUTATIVE (AFU_ORTHOLOGUE AFUA_1G16240)-RELATED"/>
    <property type="match status" value="1"/>
</dbReference>
<dbReference type="Pfam" id="PF04909">
    <property type="entry name" value="Amidohydro_2"/>
    <property type="match status" value="1"/>
</dbReference>
<evidence type="ECO:0000313" key="2">
    <source>
        <dbReference type="EMBL" id="TFV51241.1"/>
    </source>
</evidence>
<dbReference type="InterPro" id="IPR006680">
    <property type="entry name" value="Amidohydro-rel"/>
</dbReference>
<proteinExistence type="predicted"/>
<comment type="caution">
    <text evidence="2">The sequence shown here is derived from an EMBL/GenBank/DDBJ whole genome shotgun (WGS) entry which is preliminary data.</text>
</comment>
<accession>A0A4Y9M885</accession>
<gene>
    <name evidence="2" type="ORF">E4K65_03975</name>
</gene>
<dbReference type="OrthoDB" id="9787654at2"/>
<dbReference type="InterPro" id="IPR032466">
    <property type="entry name" value="Metal_Hydrolase"/>
</dbReference>
<name>A0A4Y9M885_9BRAD</name>
<protein>
    <recommendedName>
        <fullName evidence="1">Amidohydrolase-related domain-containing protein</fullName>
    </recommendedName>
</protein>
<dbReference type="SUPFAM" id="SSF51556">
    <property type="entry name" value="Metallo-dependent hydrolases"/>
    <property type="match status" value="1"/>
</dbReference>